<dbReference type="EMBL" id="BAAARB010000011">
    <property type="protein sequence ID" value="GAA2381958.1"/>
    <property type="molecule type" value="Genomic_DNA"/>
</dbReference>
<accession>A0ABN3HKL6</accession>
<reference evidence="1 2" key="1">
    <citation type="journal article" date="2019" name="Int. J. Syst. Evol. Microbiol.">
        <title>The Global Catalogue of Microorganisms (GCM) 10K type strain sequencing project: providing services to taxonomists for standard genome sequencing and annotation.</title>
        <authorList>
            <consortium name="The Broad Institute Genomics Platform"/>
            <consortium name="The Broad Institute Genome Sequencing Center for Infectious Disease"/>
            <person name="Wu L."/>
            <person name="Ma J."/>
        </authorList>
    </citation>
    <scope>NUCLEOTIDE SEQUENCE [LARGE SCALE GENOMIC DNA]</scope>
    <source>
        <strain evidence="1 2">JCM 16227</strain>
    </source>
</reference>
<protein>
    <recommendedName>
        <fullName evidence="3">DUF559 domain-containing protein</fullName>
    </recommendedName>
</protein>
<evidence type="ECO:0000313" key="2">
    <source>
        <dbReference type="Proteomes" id="UP001501170"/>
    </source>
</evidence>
<keyword evidence="2" id="KW-1185">Reference proteome</keyword>
<comment type="caution">
    <text evidence="1">The sequence shown here is derived from an EMBL/GenBank/DDBJ whole genome shotgun (WGS) entry which is preliminary data.</text>
</comment>
<organism evidence="1 2">
    <name type="scientific">Gordonia cholesterolivorans</name>
    <dbReference type="NCBI Taxonomy" id="559625"/>
    <lineage>
        <taxon>Bacteria</taxon>
        <taxon>Bacillati</taxon>
        <taxon>Actinomycetota</taxon>
        <taxon>Actinomycetes</taxon>
        <taxon>Mycobacteriales</taxon>
        <taxon>Gordoniaceae</taxon>
        <taxon>Gordonia</taxon>
    </lineage>
</organism>
<gene>
    <name evidence="1" type="ORF">GCM10009855_22560</name>
</gene>
<name>A0ABN3HKL6_9ACTN</name>
<proteinExistence type="predicted"/>
<sequence>MALTHLLANQEGVVARRQVLECELTSAFVRQRLRSWDWVAACPGVYVTHTGPPTERQRQWIAVLWAMPAALSHESAILAASSSTASGPIHVVVDARRRLSSRPGVVVHYSRHLAERALMHTHPPRVRPEHAVLDVAGRARTDFDAVACLSGAVQARATTADRLLAALASRQRTSRRDFLERVLFDVRDGTCSVLEHCYLRDVERAHGLPASVRQTPTGVGRRGFRDVEYPDWRLIVELDGRAHHDTARARDSDLERDLDAIAYGRKRTIRLGWGADGRPPLPHRGRHRLE</sequence>
<evidence type="ECO:0008006" key="3">
    <source>
        <dbReference type="Google" id="ProtNLM"/>
    </source>
</evidence>
<dbReference type="Proteomes" id="UP001501170">
    <property type="component" value="Unassembled WGS sequence"/>
</dbReference>
<evidence type="ECO:0000313" key="1">
    <source>
        <dbReference type="EMBL" id="GAA2381958.1"/>
    </source>
</evidence>